<dbReference type="Proteomes" id="UP000298061">
    <property type="component" value="Unassembled WGS sequence"/>
</dbReference>
<proteinExistence type="predicted"/>
<dbReference type="Pfam" id="PF16507">
    <property type="entry name" value="HEAT_PSME4_mid"/>
    <property type="match status" value="1"/>
</dbReference>
<dbReference type="GO" id="GO:0070628">
    <property type="term" value="F:proteasome binding"/>
    <property type="evidence" value="ECO:0007669"/>
    <property type="project" value="InterPro"/>
</dbReference>
<comment type="caution">
    <text evidence="2">The sequence shown here is derived from an EMBL/GenBank/DDBJ whole genome shotgun (WGS) entry which is preliminary data.</text>
</comment>
<dbReference type="InterPro" id="IPR016024">
    <property type="entry name" value="ARM-type_fold"/>
</dbReference>
<name>A0A4Z0ABK2_9AGAM</name>
<gene>
    <name evidence="2" type="ORF">EWM64_g269</name>
</gene>
<dbReference type="SUPFAM" id="SSF48371">
    <property type="entry name" value="ARM repeat"/>
    <property type="match status" value="1"/>
</dbReference>
<dbReference type="InterPro" id="IPR035309">
    <property type="entry name" value="PSME4"/>
</dbReference>
<dbReference type="InterPro" id="IPR032430">
    <property type="entry name" value="Blm10_mid"/>
</dbReference>
<evidence type="ECO:0000259" key="1">
    <source>
        <dbReference type="Pfam" id="PF16507"/>
    </source>
</evidence>
<dbReference type="AlphaFoldDB" id="A0A4Z0ABK2"/>
<evidence type="ECO:0000313" key="3">
    <source>
        <dbReference type="Proteomes" id="UP000298061"/>
    </source>
</evidence>
<dbReference type="GO" id="GO:0016504">
    <property type="term" value="F:peptidase activator activity"/>
    <property type="evidence" value="ECO:0007669"/>
    <property type="project" value="InterPro"/>
</dbReference>
<reference evidence="2 3" key="1">
    <citation type="submission" date="2019-02" db="EMBL/GenBank/DDBJ databases">
        <title>Genome sequencing of the rare red list fungi Hericium alpestre (H. flagellum).</title>
        <authorList>
            <person name="Buettner E."/>
            <person name="Kellner H."/>
        </authorList>
    </citation>
    <scope>NUCLEOTIDE SEQUENCE [LARGE SCALE GENOMIC DNA]</scope>
    <source>
        <strain evidence="2 3">DSM 108284</strain>
    </source>
</reference>
<evidence type="ECO:0000313" key="2">
    <source>
        <dbReference type="EMBL" id="TFY83737.1"/>
    </source>
</evidence>
<dbReference type="GO" id="GO:0005634">
    <property type="term" value="C:nucleus"/>
    <property type="evidence" value="ECO:0007669"/>
    <property type="project" value="TreeGrafter"/>
</dbReference>
<dbReference type="EMBL" id="SFCI01000012">
    <property type="protein sequence ID" value="TFY83737.1"/>
    <property type="molecule type" value="Genomic_DNA"/>
</dbReference>
<feature type="domain" description="Proteasome activator Blm10 middle HEAT repeats region" evidence="1">
    <location>
        <begin position="29"/>
        <end position="540"/>
    </location>
</feature>
<dbReference type="OrthoDB" id="17907at2759"/>
<dbReference type="GO" id="GO:0010499">
    <property type="term" value="P:proteasomal ubiquitin-independent protein catabolic process"/>
    <property type="evidence" value="ECO:0007669"/>
    <property type="project" value="TreeGrafter"/>
</dbReference>
<organism evidence="2 3">
    <name type="scientific">Hericium alpestre</name>
    <dbReference type="NCBI Taxonomy" id="135208"/>
    <lineage>
        <taxon>Eukaryota</taxon>
        <taxon>Fungi</taxon>
        <taxon>Dikarya</taxon>
        <taxon>Basidiomycota</taxon>
        <taxon>Agaricomycotina</taxon>
        <taxon>Agaricomycetes</taxon>
        <taxon>Russulales</taxon>
        <taxon>Hericiaceae</taxon>
        <taxon>Hericium</taxon>
    </lineage>
</organism>
<dbReference type="GO" id="GO:0005829">
    <property type="term" value="C:cytosol"/>
    <property type="evidence" value="ECO:0007669"/>
    <property type="project" value="TreeGrafter"/>
</dbReference>
<keyword evidence="3" id="KW-1185">Reference proteome</keyword>
<accession>A0A4Z0ABK2</accession>
<dbReference type="PANTHER" id="PTHR32170:SF3">
    <property type="entry name" value="PROTEASOME ACTIVATOR COMPLEX SUBUNIT 4"/>
    <property type="match status" value="1"/>
</dbReference>
<protein>
    <recommendedName>
        <fullName evidence="1">Proteasome activator Blm10 middle HEAT repeats region domain-containing protein</fullName>
    </recommendedName>
</protein>
<dbReference type="STRING" id="135208.A0A4Z0ABK2"/>
<sequence length="724" mass="82223">MSHMNSANVKHMYYCARVPSSSILDFAGWHQEQKPDCKTPLHRRLSREMKRELVKSFRTVALLAMFSEDSTTVSNINSCLRWLSLMEPDLILYPILERAVPSLEALVETQRTIAVIKALGAIAPALASRDVYYPGAKHLIPILQLLIPGIDLNDPSKTLCTTTFLIEISQYIKYGDLTSVGSAMSADIDSRSPVIEMPDGIPSVSIGGHVNGVNGDVNGDAPAPLSKEEEDSLLIQATGEFPDWIADFIRRVILLFDNLPEEAGGATEVQLVDAVTNACSQICIHLSDPLFDMVLNMIFDYASTNVRPNAVRAVHQLVECIANANPTKTLAKFVPFCIEKLYLELESGASSLRTTSSLSTPLLSDATFHWNLAVLRGAIFNDGKAVFKYKDEFLTLIRHLRDKTFAKRGFAWSGKVLSSLLLTLTHTYPLEDKFVNPDEWSSDEFRFNHHRHWGKLYSAEDVKVSWHVPDDDEIDYALEIFKTIVEPTMTTLEQSLGPGKYHLRNVVYIDIDFVSFSTEVWSRCRHLSFVRNAFAGTPTLVKEKISEEEEKHMLETTDVLNEIPEMIASVDPINSGFAMSPEDPRAQYYTALRQRFGKFLHNASVSLRQQGEENTVDAVDLLLDSIRTYMLDYGDSKDSYYTQLDRYLAELNYARQYYGQKTWPRAVFVRRARLYHAARLRWNSIERRRGTLEDSLIDDVAEWSMWQYATVREYVHKKSFDIVY</sequence>
<dbReference type="PANTHER" id="PTHR32170">
    <property type="entry name" value="PROTEASOME ACTIVATOR COMPLEX SUBUNIT 4"/>
    <property type="match status" value="1"/>
</dbReference>